<evidence type="ECO:0000256" key="5">
    <source>
        <dbReference type="ARBA" id="ARBA00023319"/>
    </source>
</evidence>
<feature type="domain" description="Ig-like" evidence="8">
    <location>
        <begin position="69"/>
        <end position="148"/>
    </location>
</feature>
<dbReference type="CDD" id="cd00096">
    <property type="entry name" value="Ig"/>
    <property type="match status" value="1"/>
</dbReference>
<dbReference type="Pfam" id="PF08204">
    <property type="entry name" value="V-set_CD47"/>
    <property type="match status" value="1"/>
</dbReference>
<dbReference type="Pfam" id="PF07679">
    <property type="entry name" value="I-set"/>
    <property type="match status" value="1"/>
</dbReference>
<evidence type="ECO:0000256" key="6">
    <source>
        <dbReference type="SAM" id="MobiDB-lite"/>
    </source>
</evidence>
<dbReference type="SMART" id="SM00409">
    <property type="entry name" value="IG"/>
    <property type="match status" value="2"/>
</dbReference>
<dbReference type="Proteomes" id="UP000276834">
    <property type="component" value="Unassembled WGS sequence"/>
</dbReference>
<dbReference type="PANTHER" id="PTHR11640:SF31">
    <property type="entry name" value="IRREGULAR CHIASM C-ROUGHEST PROTEIN-RELATED"/>
    <property type="match status" value="1"/>
</dbReference>
<dbReference type="InterPro" id="IPR003599">
    <property type="entry name" value="Ig_sub"/>
</dbReference>
<accession>A0A3L8SPV4</accession>
<evidence type="ECO:0000256" key="4">
    <source>
        <dbReference type="ARBA" id="ARBA00023180"/>
    </source>
</evidence>
<dbReference type="EMBL" id="QUSF01000011">
    <property type="protein sequence ID" value="RLW05375.1"/>
    <property type="molecule type" value="Genomic_DNA"/>
</dbReference>
<dbReference type="InterPro" id="IPR013270">
    <property type="entry name" value="CD47_Vset"/>
</dbReference>
<dbReference type="InterPro" id="IPR036179">
    <property type="entry name" value="Ig-like_dom_sf"/>
</dbReference>
<comment type="caution">
    <text evidence="9">The sequence shown here is derived from an EMBL/GenBank/DDBJ whole genome shotgun (WGS) entry which is preliminary data.</text>
</comment>
<proteinExistence type="predicted"/>
<evidence type="ECO:0000313" key="10">
    <source>
        <dbReference type="Proteomes" id="UP000276834"/>
    </source>
</evidence>
<keyword evidence="10" id="KW-1185">Reference proteome</keyword>
<keyword evidence="3" id="KW-1015">Disulfide bond</keyword>
<dbReference type="GO" id="GO:0050839">
    <property type="term" value="F:cell adhesion molecule binding"/>
    <property type="evidence" value="ECO:0007669"/>
    <property type="project" value="TreeGrafter"/>
</dbReference>
<dbReference type="AlphaFoldDB" id="A0A3L8SPV4"/>
<dbReference type="GO" id="GO:0005886">
    <property type="term" value="C:plasma membrane"/>
    <property type="evidence" value="ECO:0007669"/>
    <property type="project" value="TreeGrafter"/>
</dbReference>
<name>A0A3L8SPV4_CHLGU</name>
<evidence type="ECO:0000256" key="2">
    <source>
        <dbReference type="ARBA" id="ARBA00023136"/>
    </source>
</evidence>
<dbReference type="PROSITE" id="PS50835">
    <property type="entry name" value="IG_LIKE"/>
    <property type="match status" value="2"/>
</dbReference>
<dbReference type="SUPFAM" id="SSF48726">
    <property type="entry name" value="Immunoglobulin"/>
    <property type="match status" value="2"/>
</dbReference>
<evidence type="ECO:0000256" key="1">
    <source>
        <dbReference type="ARBA" id="ARBA00004479"/>
    </source>
</evidence>
<organism evidence="9 10">
    <name type="scientific">Chloebia gouldiae</name>
    <name type="common">Gouldian finch</name>
    <name type="synonym">Erythrura gouldiae</name>
    <dbReference type="NCBI Taxonomy" id="44316"/>
    <lineage>
        <taxon>Eukaryota</taxon>
        <taxon>Metazoa</taxon>
        <taxon>Chordata</taxon>
        <taxon>Craniata</taxon>
        <taxon>Vertebrata</taxon>
        <taxon>Euteleostomi</taxon>
        <taxon>Archelosauria</taxon>
        <taxon>Archosauria</taxon>
        <taxon>Dinosauria</taxon>
        <taxon>Saurischia</taxon>
        <taxon>Theropoda</taxon>
        <taxon>Coelurosauria</taxon>
        <taxon>Aves</taxon>
        <taxon>Neognathae</taxon>
        <taxon>Neoaves</taxon>
        <taxon>Telluraves</taxon>
        <taxon>Australaves</taxon>
        <taxon>Passeriformes</taxon>
        <taxon>Passeroidea</taxon>
        <taxon>Passeridae</taxon>
        <taxon>Chloebia</taxon>
    </lineage>
</organism>
<evidence type="ECO:0000313" key="9">
    <source>
        <dbReference type="EMBL" id="RLW05375.1"/>
    </source>
</evidence>
<keyword evidence="7" id="KW-0812">Transmembrane</keyword>
<dbReference type="OrthoDB" id="9932757at2759"/>
<dbReference type="GO" id="GO:0005911">
    <property type="term" value="C:cell-cell junction"/>
    <property type="evidence" value="ECO:0007669"/>
    <property type="project" value="TreeGrafter"/>
</dbReference>
<dbReference type="GO" id="GO:0098609">
    <property type="term" value="P:cell-cell adhesion"/>
    <property type="evidence" value="ECO:0007669"/>
    <property type="project" value="TreeGrafter"/>
</dbReference>
<comment type="subcellular location">
    <subcellularLocation>
        <location evidence="1">Membrane</location>
        <topology evidence="1">Single-pass type I membrane protein</topology>
    </subcellularLocation>
</comment>
<dbReference type="InterPro" id="IPR007110">
    <property type="entry name" value="Ig-like_dom"/>
</dbReference>
<keyword evidence="7" id="KW-1133">Transmembrane helix</keyword>
<dbReference type="STRING" id="44316.ENSEGOP00005004552"/>
<evidence type="ECO:0000256" key="3">
    <source>
        <dbReference type="ARBA" id="ARBA00023157"/>
    </source>
</evidence>
<dbReference type="Gene3D" id="2.60.40.10">
    <property type="entry name" value="Immunoglobulins"/>
    <property type="match status" value="2"/>
</dbReference>
<dbReference type="PANTHER" id="PTHR11640">
    <property type="entry name" value="NEPHRIN"/>
    <property type="match status" value="1"/>
</dbReference>
<protein>
    <recommendedName>
        <fullName evidence="8">Ig-like domain-containing protein</fullName>
    </recommendedName>
</protein>
<feature type="region of interest" description="Disordered" evidence="6">
    <location>
        <begin position="35"/>
        <end position="56"/>
    </location>
</feature>
<keyword evidence="4" id="KW-0325">Glycoprotein</keyword>
<sequence>MIIVGVTGFVVFAVQDPAMTTQDSTQTQVNAVTKMQAGHDSSGPDAATQELKPASKQNTNVSEYEIVLPGVSEKNISLANPTKVELTCKLDENSNLKNPQVTWKKGSETISHTSKTQNSWTIELTISGSRELGSYTCILKAEKEVSATFHLHVPIIDGREKPIIAYEGDRAVMVCTTVYSPKAWTWYMTNGTELVPIDKMLPADKFHIKMPSISINRLEIVKLTREDCGVYWCEAAFELGPSKSRFELRVLSIAAPLKPFIAVVAEVTILLCTIVLYEVYSKRKAKGGEKQFDQIEKLSEDNVTGRSK</sequence>
<evidence type="ECO:0000256" key="7">
    <source>
        <dbReference type="SAM" id="Phobius"/>
    </source>
</evidence>
<feature type="domain" description="Ig-like" evidence="8">
    <location>
        <begin position="154"/>
        <end position="252"/>
    </location>
</feature>
<gene>
    <name evidence="9" type="ORF">DV515_00005411</name>
</gene>
<keyword evidence="2 7" id="KW-0472">Membrane</keyword>
<feature type="transmembrane region" description="Helical" evidence="7">
    <location>
        <begin position="260"/>
        <end position="280"/>
    </location>
</feature>
<dbReference type="InterPro" id="IPR051275">
    <property type="entry name" value="Cell_adhesion_signaling"/>
</dbReference>
<dbReference type="InterPro" id="IPR013098">
    <property type="entry name" value="Ig_I-set"/>
</dbReference>
<evidence type="ECO:0000259" key="8">
    <source>
        <dbReference type="PROSITE" id="PS50835"/>
    </source>
</evidence>
<reference evidence="9 10" key="1">
    <citation type="journal article" date="2018" name="Proc. R. Soc. B">
        <title>A non-coding region near Follistatin controls head colour polymorphism in the Gouldian finch.</title>
        <authorList>
            <person name="Toomey M.B."/>
            <person name="Marques C.I."/>
            <person name="Andrade P."/>
            <person name="Araujo P.M."/>
            <person name="Sabatino S."/>
            <person name="Gazda M.A."/>
            <person name="Afonso S."/>
            <person name="Lopes R.J."/>
            <person name="Corbo J.C."/>
            <person name="Carneiro M."/>
        </authorList>
    </citation>
    <scope>NUCLEOTIDE SEQUENCE [LARGE SCALE GENOMIC DNA]</scope>
    <source>
        <strain evidence="9">Red01</strain>
        <tissue evidence="9">Muscle</tissue>
    </source>
</reference>
<dbReference type="InterPro" id="IPR013783">
    <property type="entry name" value="Ig-like_fold"/>
</dbReference>
<keyword evidence="5" id="KW-0393">Immunoglobulin domain</keyword>